<dbReference type="GO" id="GO:0003677">
    <property type="term" value="F:DNA binding"/>
    <property type="evidence" value="ECO:0007669"/>
    <property type="project" value="InterPro"/>
</dbReference>
<dbReference type="Pfam" id="PF19239">
    <property type="entry name" value="GIY_YIG_domain"/>
    <property type="match status" value="1"/>
</dbReference>
<proteinExistence type="predicted"/>
<dbReference type="GO" id="GO:0006355">
    <property type="term" value="P:regulation of DNA-templated transcription"/>
    <property type="evidence" value="ECO:0007669"/>
    <property type="project" value="InterPro"/>
</dbReference>
<dbReference type="Proteomes" id="UP000187406">
    <property type="component" value="Unassembled WGS sequence"/>
</dbReference>
<dbReference type="InterPro" id="IPR038909">
    <property type="entry name" value="Effector_transcript"/>
</dbReference>
<evidence type="ECO:0000313" key="2">
    <source>
        <dbReference type="EMBL" id="GAV68305.1"/>
    </source>
</evidence>
<protein>
    <recommendedName>
        <fullName evidence="4">Protein EFFECTOR OF TRANSCRIPTION 2-like</fullName>
    </recommendedName>
</protein>
<dbReference type="STRING" id="3775.A0A1Q3BK10"/>
<dbReference type="FunCoup" id="A0A1Q3BK10">
    <property type="interactions" value="396"/>
</dbReference>
<dbReference type="PANTHER" id="PTHR35133">
    <property type="entry name" value="PROTEIN EFFECTOR OF TRANSCRIPTION 2-RELATED"/>
    <property type="match status" value="1"/>
</dbReference>
<feature type="compositionally biased region" description="Basic and acidic residues" evidence="1">
    <location>
        <begin position="30"/>
        <end position="39"/>
    </location>
</feature>
<dbReference type="InParanoid" id="A0A1Q3BK10"/>
<dbReference type="EMBL" id="BDDD01000628">
    <property type="protein sequence ID" value="GAV68305.1"/>
    <property type="molecule type" value="Genomic_DNA"/>
</dbReference>
<accession>A0A1Q3BK10</accession>
<sequence>MKNRGDKGHFKKHSDSMGKGGMPLAPTPRSKREDCHRTKHDSNFSKWQVLIGPTDWEDYSLGKEGVARYRVHNLPSSSSPGLYELGISVTRPGLGRETGKLDPGGVVVVYLGQADNVRARLQRYGRSGAHLANSCSTGCPDDPTPQKGTGLFEEIFSMGYSIVFRWTPMKTKRDAEKAEGQLLDTFDYGWNKGRNGSRRCDDILQKLCEIGSSTSKLSTLYRRLLPYTQKHVGITIEGKKPLSSEKKSGAYADEEDNNFFRGIFTFSKSRPRLVSRNFGNIEDLFTICGVILNDGTPCRRPPVAGRKRCEDHKGKRIYGYSFESAVAGQSRHVHDVNLGSSLCNYNTACGVNLGDGSFCGRQPFAGRKRCEEHKGMSVNGFVSKPATVDKFELPSISLGDNDISWTACGATLANGSFCSRQPVQGNKRCWQHKGKRVDFSLSNMDSTIFRSATPMSFNTCGVTLQNGSVCMRAPVRGRKRCEQHKGMRVTTS</sequence>
<dbReference type="AlphaFoldDB" id="A0A1Q3BK10"/>
<reference evidence="3" key="1">
    <citation type="submission" date="2016-04" db="EMBL/GenBank/DDBJ databases">
        <title>Cephalotus genome sequencing.</title>
        <authorList>
            <person name="Fukushima K."/>
            <person name="Hasebe M."/>
            <person name="Fang X."/>
        </authorList>
    </citation>
    <scope>NUCLEOTIDE SEQUENCE [LARGE SCALE GENOMIC DNA]</scope>
    <source>
        <strain evidence="3">cv. St1</strain>
    </source>
</reference>
<dbReference type="OrthoDB" id="1922121at2759"/>
<dbReference type="PANTHER" id="PTHR35133:SF1">
    <property type="entry name" value="PROTEIN EFFECTOR OF TRANSCRIPTION 2-RELATED"/>
    <property type="match status" value="1"/>
</dbReference>
<name>A0A1Q3BK10_CEPFO</name>
<evidence type="ECO:0000256" key="1">
    <source>
        <dbReference type="SAM" id="MobiDB-lite"/>
    </source>
</evidence>
<evidence type="ECO:0008006" key="4">
    <source>
        <dbReference type="Google" id="ProtNLM"/>
    </source>
</evidence>
<organism evidence="2 3">
    <name type="scientific">Cephalotus follicularis</name>
    <name type="common">Albany pitcher plant</name>
    <dbReference type="NCBI Taxonomy" id="3775"/>
    <lineage>
        <taxon>Eukaryota</taxon>
        <taxon>Viridiplantae</taxon>
        <taxon>Streptophyta</taxon>
        <taxon>Embryophyta</taxon>
        <taxon>Tracheophyta</taxon>
        <taxon>Spermatophyta</taxon>
        <taxon>Magnoliopsida</taxon>
        <taxon>eudicotyledons</taxon>
        <taxon>Gunneridae</taxon>
        <taxon>Pentapetalae</taxon>
        <taxon>rosids</taxon>
        <taxon>fabids</taxon>
        <taxon>Oxalidales</taxon>
        <taxon>Cephalotaceae</taxon>
        <taxon>Cephalotus</taxon>
    </lineage>
</organism>
<feature type="region of interest" description="Disordered" evidence="1">
    <location>
        <begin position="1"/>
        <end position="39"/>
    </location>
</feature>
<feature type="compositionally biased region" description="Basic and acidic residues" evidence="1">
    <location>
        <begin position="1"/>
        <end position="16"/>
    </location>
</feature>
<keyword evidence="3" id="KW-1185">Reference proteome</keyword>
<evidence type="ECO:0000313" key="3">
    <source>
        <dbReference type="Proteomes" id="UP000187406"/>
    </source>
</evidence>
<gene>
    <name evidence="2" type="ORF">CFOL_v3_11808</name>
</gene>
<comment type="caution">
    <text evidence="2">The sequence shown here is derived from an EMBL/GenBank/DDBJ whole genome shotgun (WGS) entry which is preliminary data.</text>
</comment>